<reference evidence="2 3" key="1">
    <citation type="submission" date="2020-10" db="EMBL/GenBank/DDBJ databases">
        <title>Connecting structure to function with the recovery of over 1000 high-quality activated sludge metagenome-assembled genomes encoding full-length rRNA genes using long-read sequencing.</title>
        <authorList>
            <person name="Singleton C.M."/>
            <person name="Petriglieri F."/>
            <person name="Kristensen J.M."/>
            <person name="Kirkegaard R.H."/>
            <person name="Michaelsen T.Y."/>
            <person name="Andersen M.H."/>
            <person name="Karst S.M."/>
            <person name="Dueholm M.S."/>
            <person name="Nielsen P.H."/>
            <person name="Albertsen M."/>
        </authorList>
    </citation>
    <scope>NUCLEOTIDE SEQUENCE [LARGE SCALE GENOMIC DNA]</scope>
    <source>
        <strain evidence="2">Ribe_18-Q3-R11-54_BAT3C.373</strain>
    </source>
</reference>
<evidence type="ECO:0000313" key="3">
    <source>
        <dbReference type="Proteomes" id="UP000808349"/>
    </source>
</evidence>
<dbReference type="NCBIfam" id="TIGR04183">
    <property type="entry name" value="Por_Secre_tail"/>
    <property type="match status" value="1"/>
</dbReference>
<comment type="caution">
    <text evidence="2">The sequence shown here is derived from an EMBL/GenBank/DDBJ whole genome shotgun (WGS) entry which is preliminary data.</text>
</comment>
<sequence length="787" mass="88814">MTHNFVINTDCFASQIRETQHNTKPTLKGRKPLSSSIHWRLILFILFSSMMLSPFESNGQTDTLICDNGGFEDGFLYYSGSAGNFSNGSNLCTPLSQGNPITFTSTSIPSSRRFEIVSSGNDDLVGINKTKFGEKAVRINHKYGHDFISNCNGLQDVNKLTKRFKVTEENREFTIWFAAVLEYPTNPSHNNNQPFFSIKCNLASTADLCFDSDLLNCPRAYTDALCTFVPIKVLDWSCHQIKISQDKIGQIATLDILVGDCGQSDHFGYAYIDGICEECTGSSLGYGKLYDQELDENGLGIDYYSCEGDKIKVCGDYTIPSICGNWRLDSIKVPGFEIQNLEIDTINHIFCFELLRTNFETDSCRKLFVEYYFSNGTLEIPTVFSNTIEICYEDFIAFEVNEIVGSCQNNGTNNIISDDYYYVNVIITNINNNSWIIERILDNPYNNESGNYIIKSGTGNGTFSLGPLQIQEGGWTLKITINGCIKYIHIVAPIYCSATCPVFNETKITNITCDNQGNNDPTNDTWSFKLEVVSNQNGYFYIDNNSNVHINFNTVYPVSGQLISDGCKEFKLTWVSTNSQCNVTIIVCPPKPCSNNTECNLEAYINDIRCNQEDNQFNFNLIVSPTSGGYTCYQSISRTDGANVNNSNNRYGNISNLGTFTEDIYIKVFKCSTSICTCANDQCFKFIYVPKPDCSNLNFRIQNEDKIGLENTKIWIIPNPVKSDEFIIQSNFNLSSIEIVDINSKIIYQSILEGKEFRITLNLPKGVYFVRFHNKEGIYRYVKFIKL</sequence>
<dbReference type="EMBL" id="JADKFW010000004">
    <property type="protein sequence ID" value="MBK9717372.1"/>
    <property type="molecule type" value="Genomic_DNA"/>
</dbReference>
<dbReference type="Proteomes" id="UP000808349">
    <property type="component" value="Unassembled WGS sequence"/>
</dbReference>
<evidence type="ECO:0000313" key="2">
    <source>
        <dbReference type="EMBL" id="MBK9717372.1"/>
    </source>
</evidence>
<dbReference type="Pfam" id="PF18962">
    <property type="entry name" value="Por_Secre_tail"/>
    <property type="match status" value="1"/>
</dbReference>
<dbReference type="AlphaFoldDB" id="A0A9D7XH12"/>
<feature type="domain" description="Secretion system C-terminal sorting" evidence="1">
    <location>
        <begin position="716"/>
        <end position="779"/>
    </location>
</feature>
<gene>
    <name evidence="2" type="ORF">IPO85_07645</name>
</gene>
<proteinExistence type="predicted"/>
<accession>A0A9D7XH12</accession>
<name>A0A9D7XH12_9BACT</name>
<protein>
    <submittedName>
        <fullName evidence="2">T9SS type A sorting domain-containing protein</fullName>
    </submittedName>
</protein>
<dbReference type="InterPro" id="IPR026444">
    <property type="entry name" value="Secre_tail"/>
</dbReference>
<organism evidence="2 3">
    <name type="scientific">Candidatus Defluviibacterium haderslevense</name>
    <dbReference type="NCBI Taxonomy" id="2981993"/>
    <lineage>
        <taxon>Bacteria</taxon>
        <taxon>Pseudomonadati</taxon>
        <taxon>Bacteroidota</taxon>
        <taxon>Saprospiria</taxon>
        <taxon>Saprospirales</taxon>
        <taxon>Saprospiraceae</taxon>
        <taxon>Candidatus Defluviibacterium</taxon>
    </lineage>
</organism>
<evidence type="ECO:0000259" key="1">
    <source>
        <dbReference type="Pfam" id="PF18962"/>
    </source>
</evidence>